<feature type="compositionally biased region" description="Polar residues" evidence="1">
    <location>
        <begin position="16"/>
        <end position="49"/>
    </location>
</feature>
<accession>A0ABU8PSA7</accession>
<evidence type="ECO:0000256" key="1">
    <source>
        <dbReference type="SAM" id="MobiDB-lite"/>
    </source>
</evidence>
<evidence type="ECO:0008006" key="4">
    <source>
        <dbReference type="Google" id="ProtNLM"/>
    </source>
</evidence>
<sequence>MMQVENRLSPGLRAPTLQNTPLSAKTPVSNVASTTARQTQTNSFPDAPLISSQPLRYNVQLNQQLTRVQQADHFLQATENQLLKVNHALSRRGNRQDALAQTQVLQSLLAQRQTLSGGSVNRQLQVSLEGKTQVNFQLRDGQALVNNPQPELLTFSLAGQQREISAAAIAADSTPQQTLLSLNQALGKWGIQGKLDAQREVQFQVDEQQWSRVNQHLSVQGGGERYPHSQFFPVKPLAETTLEDEVSRVLANPSQLESLQPTLDSTLEQLTRQRKMLVRTKGLVQQRVDSMANFSSAQASSAAEGVAQQMSQQGYRGVADALGAQANVPRATVKNVLGSAALLRA</sequence>
<comment type="caution">
    <text evidence="2">The sequence shown here is derived from an EMBL/GenBank/DDBJ whole genome shotgun (WGS) entry which is preliminary data.</text>
</comment>
<proteinExistence type="predicted"/>
<reference evidence="2 3" key="1">
    <citation type="submission" date="2023-12" db="EMBL/GenBank/DDBJ databases">
        <title>Gut-associated functions are favored during microbiome assembly across C. elegans life.</title>
        <authorList>
            <person name="Zimmermann J."/>
        </authorList>
    </citation>
    <scope>NUCLEOTIDE SEQUENCE [LARGE SCALE GENOMIC DNA]</scope>
    <source>
        <strain evidence="2 3">BIGb0393</strain>
    </source>
</reference>
<gene>
    <name evidence="2" type="ORF">WH298_06340</name>
</gene>
<feature type="region of interest" description="Disordered" evidence="1">
    <location>
        <begin position="1"/>
        <end position="49"/>
    </location>
</feature>
<evidence type="ECO:0000313" key="2">
    <source>
        <dbReference type="EMBL" id="MEJ5044829.1"/>
    </source>
</evidence>
<dbReference type="Proteomes" id="UP001362100">
    <property type="component" value="Unassembled WGS sequence"/>
</dbReference>
<organism evidence="2 3">
    <name type="scientific">Pantoea nemavictus</name>
    <dbReference type="NCBI Taxonomy" id="2726955"/>
    <lineage>
        <taxon>Bacteria</taxon>
        <taxon>Pseudomonadati</taxon>
        <taxon>Pseudomonadota</taxon>
        <taxon>Gammaproteobacteria</taxon>
        <taxon>Enterobacterales</taxon>
        <taxon>Erwiniaceae</taxon>
        <taxon>Pantoea</taxon>
    </lineage>
</organism>
<dbReference type="EMBL" id="JBBGZW010000001">
    <property type="protein sequence ID" value="MEJ5044829.1"/>
    <property type="molecule type" value="Genomic_DNA"/>
</dbReference>
<name>A0ABU8PSA7_9GAMM</name>
<dbReference type="RefSeq" id="WP_180822484.1">
    <property type="nucleotide sequence ID" value="NZ_JACAWY010000001.1"/>
</dbReference>
<evidence type="ECO:0000313" key="3">
    <source>
        <dbReference type="Proteomes" id="UP001362100"/>
    </source>
</evidence>
<protein>
    <recommendedName>
        <fullName evidence="4">Flagellar hook-associated protein</fullName>
    </recommendedName>
</protein>
<keyword evidence="3" id="KW-1185">Reference proteome</keyword>